<sequence length="156" mass="17813">MMNWRLIYGKNQLAASPSIYTPGMRVSSYTARSPSLPCILQTGKDTEIEMESEMLIARILPHFPNKIKLENFYSHKRGQKVESNGGRRPWKMIKVVLAWTRRHRRLALASVYVEISAIMTGAQQTGCKPLRTFLYSTSIGIKCVKCTLYSLHLCFV</sequence>
<dbReference type="AlphaFoldDB" id="A0AAV7HQ61"/>
<comment type="caution">
    <text evidence="1">The sequence shown here is derived from an EMBL/GenBank/DDBJ whole genome shotgun (WGS) entry which is preliminary data.</text>
</comment>
<keyword evidence="2" id="KW-1185">Reference proteome</keyword>
<evidence type="ECO:0000313" key="2">
    <source>
        <dbReference type="Proteomes" id="UP000826195"/>
    </source>
</evidence>
<gene>
    <name evidence="1" type="ORF">KQX54_007446</name>
</gene>
<organism evidence="1 2">
    <name type="scientific">Cotesia glomerata</name>
    <name type="common">Lepidopteran parasitic wasp</name>
    <name type="synonym">Apanteles glomeratus</name>
    <dbReference type="NCBI Taxonomy" id="32391"/>
    <lineage>
        <taxon>Eukaryota</taxon>
        <taxon>Metazoa</taxon>
        <taxon>Ecdysozoa</taxon>
        <taxon>Arthropoda</taxon>
        <taxon>Hexapoda</taxon>
        <taxon>Insecta</taxon>
        <taxon>Pterygota</taxon>
        <taxon>Neoptera</taxon>
        <taxon>Endopterygota</taxon>
        <taxon>Hymenoptera</taxon>
        <taxon>Apocrita</taxon>
        <taxon>Ichneumonoidea</taxon>
        <taxon>Braconidae</taxon>
        <taxon>Microgastrinae</taxon>
        <taxon>Cotesia</taxon>
    </lineage>
</organism>
<dbReference type="Proteomes" id="UP000826195">
    <property type="component" value="Unassembled WGS sequence"/>
</dbReference>
<name>A0AAV7HQ61_COTGL</name>
<evidence type="ECO:0000313" key="1">
    <source>
        <dbReference type="EMBL" id="KAH0546238.1"/>
    </source>
</evidence>
<accession>A0AAV7HQ61</accession>
<protein>
    <submittedName>
        <fullName evidence="1">Uncharacterized protein</fullName>
    </submittedName>
</protein>
<reference evidence="1 2" key="1">
    <citation type="journal article" date="2021" name="J. Hered.">
        <title>A chromosome-level genome assembly of the parasitoid wasp, Cotesia glomerata (Hymenoptera: Braconidae).</title>
        <authorList>
            <person name="Pinto B.J."/>
            <person name="Weis J.J."/>
            <person name="Gamble T."/>
            <person name="Ode P.J."/>
            <person name="Paul R."/>
            <person name="Zaspel J.M."/>
        </authorList>
    </citation>
    <scope>NUCLEOTIDE SEQUENCE [LARGE SCALE GENOMIC DNA]</scope>
    <source>
        <strain evidence="1">CgM1</strain>
    </source>
</reference>
<dbReference type="EMBL" id="JAHXZJ010002237">
    <property type="protein sequence ID" value="KAH0546238.1"/>
    <property type="molecule type" value="Genomic_DNA"/>
</dbReference>
<proteinExistence type="predicted"/>